<keyword evidence="2" id="KW-1185">Reference proteome</keyword>
<dbReference type="EMBL" id="WTPW01000857">
    <property type="protein sequence ID" value="KAF0474127.1"/>
    <property type="molecule type" value="Genomic_DNA"/>
</dbReference>
<dbReference type="Proteomes" id="UP000439903">
    <property type="component" value="Unassembled WGS sequence"/>
</dbReference>
<accession>A0A8H3XLL0</accession>
<evidence type="ECO:0000313" key="2">
    <source>
        <dbReference type="Proteomes" id="UP000439903"/>
    </source>
</evidence>
<comment type="caution">
    <text evidence="1">The sequence shown here is derived from an EMBL/GenBank/DDBJ whole genome shotgun (WGS) entry which is preliminary data.</text>
</comment>
<reference evidence="1 2" key="1">
    <citation type="journal article" date="2019" name="Environ. Microbiol.">
        <title>At the nexus of three kingdoms: the genome of the mycorrhizal fungus Gigaspora margarita provides insights into plant, endobacterial and fungal interactions.</title>
        <authorList>
            <person name="Venice F."/>
            <person name="Ghignone S."/>
            <person name="Salvioli di Fossalunga A."/>
            <person name="Amselem J."/>
            <person name="Novero M."/>
            <person name="Xianan X."/>
            <person name="Sedzielewska Toro K."/>
            <person name="Morin E."/>
            <person name="Lipzen A."/>
            <person name="Grigoriev I.V."/>
            <person name="Henrissat B."/>
            <person name="Martin F.M."/>
            <person name="Bonfante P."/>
        </authorList>
    </citation>
    <scope>NUCLEOTIDE SEQUENCE [LARGE SCALE GENOMIC DNA]</scope>
    <source>
        <strain evidence="1 2">BEG34</strain>
    </source>
</reference>
<sequence>MEIQNKNDKIIESFESIRMQHDVDEVLRDFETIATNENEKDDDAIPTPIKVGVFKKFIAFSFFLNVENGKLVRKVKYLGIQNLNIKESMDIYVERGVLTIELVK</sequence>
<proteinExistence type="predicted"/>
<name>A0A8H3XLL0_GIGMA</name>
<evidence type="ECO:0000313" key="1">
    <source>
        <dbReference type="EMBL" id="KAF0474127.1"/>
    </source>
</evidence>
<dbReference type="AlphaFoldDB" id="A0A8H3XLL0"/>
<gene>
    <name evidence="1" type="ORF">F8M41_024751</name>
</gene>
<protein>
    <submittedName>
        <fullName evidence="1">Uncharacterized protein</fullName>
    </submittedName>
</protein>
<organism evidence="1 2">
    <name type="scientific">Gigaspora margarita</name>
    <dbReference type="NCBI Taxonomy" id="4874"/>
    <lineage>
        <taxon>Eukaryota</taxon>
        <taxon>Fungi</taxon>
        <taxon>Fungi incertae sedis</taxon>
        <taxon>Mucoromycota</taxon>
        <taxon>Glomeromycotina</taxon>
        <taxon>Glomeromycetes</taxon>
        <taxon>Diversisporales</taxon>
        <taxon>Gigasporaceae</taxon>
        <taxon>Gigaspora</taxon>
    </lineage>
</organism>